<keyword evidence="8" id="KW-1185">Reference proteome</keyword>
<dbReference type="SUPFAM" id="SSF53790">
    <property type="entry name" value="Tetrapyrrole methylase"/>
    <property type="match status" value="1"/>
</dbReference>
<dbReference type="NCBIfam" id="TIGR02467">
    <property type="entry name" value="CbiE"/>
    <property type="match status" value="1"/>
</dbReference>
<dbReference type="PANTHER" id="PTHR43182">
    <property type="entry name" value="COBALT-PRECORRIN-6B C(15)-METHYLTRANSFERASE (DECARBOXYLATING)"/>
    <property type="match status" value="1"/>
</dbReference>
<dbReference type="Gene3D" id="3.40.50.150">
    <property type="entry name" value="Vaccinia Virus protein VP39"/>
    <property type="match status" value="1"/>
</dbReference>
<evidence type="ECO:0000256" key="4">
    <source>
        <dbReference type="ARBA" id="ARBA00022679"/>
    </source>
</evidence>
<evidence type="ECO:0000259" key="6">
    <source>
        <dbReference type="Pfam" id="PF00590"/>
    </source>
</evidence>
<evidence type="ECO:0000256" key="2">
    <source>
        <dbReference type="ARBA" id="ARBA00022573"/>
    </source>
</evidence>
<name>A0A3E0I0K1_9PSEU</name>
<dbReference type="EMBL" id="QUNO01000003">
    <property type="protein sequence ID" value="REH52223.1"/>
    <property type="molecule type" value="Genomic_DNA"/>
</dbReference>
<evidence type="ECO:0000256" key="3">
    <source>
        <dbReference type="ARBA" id="ARBA00022603"/>
    </source>
</evidence>
<sequence length="398" mass="40899">MTITVIGVDGAALPPGGEALLDKATLVVGGRRHLELHVRNGATTIELGALDKALEALAAHTAEHGPAVVLASGDPGYFGVLRALRDKGIRPQVVPAPSSVQRLAALVGRPWDDVTVVSAHGRGLRQALNVCRARPAVAVLTAPGAGPAELAAGLTGWRRTFVVAEDIGGDEILSTVDAADAARRTWREPNVVLCLADPDAVAPRGWLAGGEPLPGTSGWALPEDDFAHRDGMVTKAEVRALALAKLAPAPGTLIWDVGAGSGSVAVECARFGAAVVAVERDPVQCVRIIANVTTHGVDVRVVEAEFLAAVHGMPEPDAIFVGGGGTKVVRAAASVGAPRMVVSLAAVDRVAPARDALRESGYRVEGVQLSASRLADLPDGSSRLSAVNPVTVLWGVRS</sequence>
<organism evidence="7 8">
    <name type="scientific">Kutzneria buriramensis</name>
    <dbReference type="NCBI Taxonomy" id="1045776"/>
    <lineage>
        <taxon>Bacteria</taxon>
        <taxon>Bacillati</taxon>
        <taxon>Actinomycetota</taxon>
        <taxon>Actinomycetes</taxon>
        <taxon>Pseudonocardiales</taxon>
        <taxon>Pseudonocardiaceae</taxon>
        <taxon>Kutzneria</taxon>
    </lineage>
</organism>
<dbReference type="InterPro" id="IPR035996">
    <property type="entry name" value="4pyrrol_Methylase_sf"/>
</dbReference>
<keyword evidence="3 7" id="KW-0489">Methyltransferase</keyword>
<dbReference type="RefSeq" id="WP_116174186.1">
    <property type="nucleotide sequence ID" value="NZ_CP144375.1"/>
</dbReference>
<comment type="pathway">
    <text evidence="1">Cofactor biosynthesis; adenosylcobalamin biosynthesis.</text>
</comment>
<evidence type="ECO:0000313" key="7">
    <source>
        <dbReference type="EMBL" id="REH52223.1"/>
    </source>
</evidence>
<dbReference type="InterPro" id="IPR006365">
    <property type="entry name" value="Cbl_synth_CobL"/>
</dbReference>
<dbReference type="GO" id="GO:0032259">
    <property type="term" value="P:methylation"/>
    <property type="evidence" value="ECO:0007669"/>
    <property type="project" value="UniProtKB-KW"/>
</dbReference>
<dbReference type="GO" id="GO:0009236">
    <property type="term" value="P:cobalamin biosynthetic process"/>
    <property type="evidence" value="ECO:0007669"/>
    <property type="project" value="UniProtKB-UniPathway"/>
</dbReference>
<accession>A0A3E0I0K1</accession>
<keyword evidence="2" id="KW-0169">Cobalamin biosynthesis</keyword>
<protein>
    <submittedName>
        <fullName evidence="7">Precorrin-6Y C5,15-methyltransferase (Decarboxylating)</fullName>
    </submittedName>
</protein>
<reference evidence="7 8" key="1">
    <citation type="submission" date="2018-08" db="EMBL/GenBank/DDBJ databases">
        <title>Genomic Encyclopedia of Archaeal and Bacterial Type Strains, Phase II (KMG-II): from individual species to whole genera.</title>
        <authorList>
            <person name="Goeker M."/>
        </authorList>
    </citation>
    <scope>NUCLEOTIDE SEQUENCE [LARGE SCALE GENOMIC DNA]</scope>
    <source>
        <strain evidence="7 8">DSM 45791</strain>
    </source>
</reference>
<dbReference type="AlphaFoldDB" id="A0A3E0I0K1"/>
<dbReference type="Gene3D" id="3.40.1010.10">
    <property type="entry name" value="Cobalt-precorrin-4 Transmethylase, Domain 1"/>
    <property type="match status" value="1"/>
</dbReference>
<dbReference type="InterPro" id="IPR014777">
    <property type="entry name" value="4pyrrole_Mease_sub1"/>
</dbReference>
<comment type="caution">
    <text evidence="7">The sequence shown here is derived from an EMBL/GenBank/DDBJ whole genome shotgun (WGS) entry which is preliminary data.</text>
</comment>
<dbReference type="OrthoDB" id="9787825at2"/>
<dbReference type="CDD" id="cd11644">
    <property type="entry name" value="Precorrin-6Y-MT"/>
    <property type="match status" value="1"/>
</dbReference>
<dbReference type="Proteomes" id="UP000256269">
    <property type="component" value="Unassembled WGS sequence"/>
</dbReference>
<keyword evidence="5" id="KW-0949">S-adenosyl-L-methionine</keyword>
<dbReference type="Pfam" id="PF00590">
    <property type="entry name" value="TP_methylase"/>
    <property type="match status" value="1"/>
</dbReference>
<dbReference type="GO" id="GO:0008276">
    <property type="term" value="F:protein methyltransferase activity"/>
    <property type="evidence" value="ECO:0007669"/>
    <property type="project" value="InterPro"/>
</dbReference>
<dbReference type="PANTHER" id="PTHR43182:SF1">
    <property type="entry name" value="COBALT-PRECORRIN-7 C(5)-METHYLTRANSFERASE"/>
    <property type="match status" value="1"/>
</dbReference>
<gene>
    <name evidence="7" type="ORF">BCF44_103675</name>
</gene>
<evidence type="ECO:0000256" key="5">
    <source>
        <dbReference type="ARBA" id="ARBA00022691"/>
    </source>
</evidence>
<evidence type="ECO:0000256" key="1">
    <source>
        <dbReference type="ARBA" id="ARBA00004953"/>
    </source>
</evidence>
<dbReference type="InterPro" id="IPR012818">
    <property type="entry name" value="CbiE"/>
</dbReference>
<keyword evidence="4 7" id="KW-0808">Transferase</keyword>
<dbReference type="InterPro" id="IPR014008">
    <property type="entry name" value="Cbl_synth_MTase_CbiT"/>
</dbReference>
<dbReference type="InterPro" id="IPR050714">
    <property type="entry name" value="Cobalamin_biosynth_MTase"/>
</dbReference>
<dbReference type="NCBIfam" id="TIGR02469">
    <property type="entry name" value="CbiT"/>
    <property type="match status" value="1"/>
</dbReference>
<dbReference type="InterPro" id="IPR000878">
    <property type="entry name" value="4pyrrol_Mease"/>
</dbReference>
<dbReference type="UniPathway" id="UPA00148"/>
<dbReference type="SUPFAM" id="SSF53335">
    <property type="entry name" value="S-adenosyl-L-methionine-dependent methyltransferases"/>
    <property type="match status" value="1"/>
</dbReference>
<dbReference type="InterPro" id="IPR029063">
    <property type="entry name" value="SAM-dependent_MTases_sf"/>
</dbReference>
<evidence type="ECO:0000313" key="8">
    <source>
        <dbReference type="Proteomes" id="UP000256269"/>
    </source>
</evidence>
<feature type="domain" description="Tetrapyrrole methylase" evidence="6">
    <location>
        <begin position="12"/>
        <end position="168"/>
    </location>
</feature>
<proteinExistence type="predicted"/>
<dbReference type="PIRSF" id="PIRSF036428">
    <property type="entry name" value="CobL"/>
    <property type="match status" value="1"/>
</dbReference>